<dbReference type="GO" id="GO:0005524">
    <property type="term" value="F:ATP binding"/>
    <property type="evidence" value="ECO:0007669"/>
    <property type="project" value="InterPro"/>
</dbReference>
<evidence type="ECO:0000259" key="1">
    <source>
        <dbReference type="PROSITE" id="PS50011"/>
    </source>
</evidence>
<keyword evidence="2" id="KW-0418">Kinase</keyword>
<evidence type="ECO:0000313" key="3">
    <source>
        <dbReference type="Proteomes" id="UP000615446"/>
    </source>
</evidence>
<gene>
    <name evidence="2" type="ORF">RCL2_001040500</name>
</gene>
<dbReference type="EMBL" id="BLAL01000068">
    <property type="protein sequence ID" value="GES83245.1"/>
    <property type="molecule type" value="Genomic_DNA"/>
</dbReference>
<dbReference type="InterPro" id="IPR011009">
    <property type="entry name" value="Kinase-like_dom_sf"/>
</dbReference>
<dbReference type="AlphaFoldDB" id="A0A8H3LBB6"/>
<comment type="caution">
    <text evidence="2">The sequence shown here is derived from an EMBL/GenBank/DDBJ whole genome shotgun (WGS) entry which is preliminary data.</text>
</comment>
<dbReference type="InterPro" id="IPR051681">
    <property type="entry name" value="Ser/Thr_Kinases-Pseudokinases"/>
</dbReference>
<dbReference type="SUPFAM" id="SSF56112">
    <property type="entry name" value="Protein kinase-like (PK-like)"/>
    <property type="match status" value="2"/>
</dbReference>
<keyword evidence="2" id="KW-0808">Transferase</keyword>
<feature type="domain" description="Protein kinase" evidence="1">
    <location>
        <begin position="139"/>
        <end position="666"/>
    </location>
</feature>
<dbReference type="GO" id="GO:0004674">
    <property type="term" value="F:protein serine/threonine kinase activity"/>
    <property type="evidence" value="ECO:0007669"/>
    <property type="project" value="TreeGrafter"/>
</dbReference>
<sequence length="719" mass="84220">MTTIRKKLIYAAIQEAFSEAEKNPNLNYDLINQQKLLNGIIFANKFLTTDEKTETIRIIAESYDYFKIIKDEDEKRICENCQSECLATSYCEICIRNYLKSHFSNWISDNDDIDNLIQKCQMETVAPTRIIEWILYNNLRNIKYLTEGGFSEIYTAKWIDGPYNKWNSKKQQLNKFGTIRVIFKKLENVENANRSWFEEAKSHLTISNKSSGVVKSFGLSIDPSDGNYMLVLQQVDIDLRRYLLQSHNKLTWKERINIICDIIKALYEIHKENAIHRDLHSGNILYLQSADLWCISDLGFFEPADKSLKSIYGNLPYIAPEAEKYLKSLFGRKVLKIYGISQNPNTNDYILVYSNSINLVEVQLRMNNYEDNIFEWISYNQFDEIKKLGKNSSNTMKDGPLHYNSKFNNFTRDLNKEIVLKDLHNSENPIDFLIKEAKKYSTKIFGRKMQLKINDYDDIVFEWIQYNQFDDIKEIGKGGFSTVYSAKWKDGPLVYNVNEKIYNRDSNKVIALKCLHNSQNVTSKVLDEVKEYSINRRSNILNVYGISQNPITREYIIALNYAKEGNFNSWINENYKYFNWQDKLSALLNIITTGRQPFYNRAHDHELALDICKGVRPEINESEAPKCYIDLMKKCWDLNPNNRPYIDEVDELITSFHKSSGVDIFIVENEEIEMQFKEAEEYRKANLSCVKNYQAATHPQAIYTSRLLNPFTDYLDCLI</sequence>
<dbReference type="PROSITE" id="PS50011">
    <property type="entry name" value="PROTEIN_KINASE_DOM"/>
    <property type="match status" value="1"/>
</dbReference>
<accession>A0A8H3LBB6</accession>
<organism evidence="2 3">
    <name type="scientific">Rhizophagus clarus</name>
    <dbReference type="NCBI Taxonomy" id="94130"/>
    <lineage>
        <taxon>Eukaryota</taxon>
        <taxon>Fungi</taxon>
        <taxon>Fungi incertae sedis</taxon>
        <taxon>Mucoromycota</taxon>
        <taxon>Glomeromycotina</taxon>
        <taxon>Glomeromycetes</taxon>
        <taxon>Glomerales</taxon>
        <taxon>Glomeraceae</taxon>
        <taxon>Rhizophagus</taxon>
    </lineage>
</organism>
<evidence type="ECO:0000313" key="2">
    <source>
        <dbReference type="EMBL" id="GES83245.1"/>
    </source>
</evidence>
<dbReference type="InterPro" id="IPR000719">
    <property type="entry name" value="Prot_kinase_dom"/>
</dbReference>
<name>A0A8H3LBB6_9GLOM</name>
<dbReference type="PANTHER" id="PTHR44329">
    <property type="entry name" value="SERINE/THREONINE-PROTEIN KINASE TNNI3K-RELATED"/>
    <property type="match status" value="1"/>
</dbReference>
<dbReference type="InterPro" id="IPR001245">
    <property type="entry name" value="Ser-Thr/Tyr_kinase_cat_dom"/>
</dbReference>
<dbReference type="Pfam" id="PF07714">
    <property type="entry name" value="PK_Tyr_Ser-Thr"/>
    <property type="match status" value="2"/>
</dbReference>
<reference evidence="2" key="1">
    <citation type="submission" date="2019-10" db="EMBL/GenBank/DDBJ databases">
        <title>Conservation and host-specific expression of non-tandemly repeated heterogenous ribosome RNA gene in arbuscular mycorrhizal fungi.</title>
        <authorList>
            <person name="Maeda T."/>
            <person name="Kobayashi Y."/>
            <person name="Nakagawa T."/>
            <person name="Ezawa T."/>
            <person name="Yamaguchi K."/>
            <person name="Bino T."/>
            <person name="Nishimoto Y."/>
            <person name="Shigenobu S."/>
            <person name="Kawaguchi M."/>
        </authorList>
    </citation>
    <scope>NUCLEOTIDE SEQUENCE</scope>
    <source>
        <strain evidence="2">HR1</strain>
    </source>
</reference>
<protein>
    <submittedName>
        <fullName evidence="2">Kinase-like domain-containing protein</fullName>
    </submittedName>
</protein>
<dbReference type="Gene3D" id="1.10.510.10">
    <property type="entry name" value="Transferase(Phosphotransferase) domain 1"/>
    <property type="match status" value="3"/>
</dbReference>
<dbReference type="OrthoDB" id="4062651at2759"/>
<proteinExistence type="predicted"/>
<dbReference type="PANTHER" id="PTHR44329:SF6">
    <property type="entry name" value="RECEPTOR-INTERACTING SERINE_THREONINE-PROTEIN KINASE 1"/>
    <property type="match status" value="1"/>
</dbReference>
<dbReference type="Proteomes" id="UP000615446">
    <property type="component" value="Unassembled WGS sequence"/>
</dbReference>